<feature type="region of interest" description="Disordered" evidence="1">
    <location>
        <begin position="1"/>
        <end position="64"/>
    </location>
</feature>
<dbReference type="Pfam" id="PF04842">
    <property type="entry name" value="DUF639"/>
    <property type="match status" value="1"/>
</dbReference>
<feature type="transmembrane region" description="Helical" evidence="2">
    <location>
        <begin position="628"/>
        <end position="648"/>
    </location>
</feature>
<evidence type="ECO:0000256" key="2">
    <source>
        <dbReference type="SAM" id="Phobius"/>
    </source>
</evidence>
<reference evidence="3 4" key="1">
    <citation type="submission" date="2022-07" db="EMBL/GenBank/DDBJ databases">
        <title>Genome-wide signatures of adaptation to extreme environments.</title>
        <authorList>
            <person name="Cho C.H."/>
            <person name="Yoon H.S."/>
        </authorList>
    </citation>
    <scope>NUCLEOTIDE SEQUENCE [LARGE SCALE GENOMIC DNA]</scope>
    <source>
        <strain evidence="3 4">DBV 063 E5</strain>
    </source>
</reference>
<evidence type="ECO:0000256" key="1">
    <source>
        <dbReference type="SAM" id="MobiDB-lite"/>
    </source>
</evidence>
<dbReference type="EMBL" id="JANCYW010000017">
    <property type="protein sequence ID" value="KAK4538320.1"/>
    <property type="molecule type" value="Genomic_DNA"/>
</dbReference>
<evidence type="ECO:0000313" key="4">
    <source>
        <dbReference type="Proteomes" id="UP001301350"/>
    </source>
</evidence>
<dbReference type="PANTHER" id="PTHR31860:SF3">
    <property type="entry name" value="PROTEIN, PUTATIVE (DUF639)-RELATED"/>
    <property type="match status" value="1"/>
</dbReference>
<feature type="compositionally biased region" description="Basic and acidic residues" evidence="1">
    <location>
        <begin position="1"/>
        <end position="14"/>
    </location>
</feature>
<keyword evidence="2" id="KW-1133">Transmembrane helix</keyword>
<proteinExistence type="predicted"/>
<comment type="caution">
    <text evidence="3">The sequence shown here is derived from an EMBL/GenBank/DDBJ whole genome shotgun (WGS) entry which is preliminary data.</text>
</comment>
<organism evidence="3 4">
    <name type="scientific">Cyanidium caldarium</name>
    <name type="common">Red alga</name>
    <dbReference type="NCBI Taxonomy" id="2771"/>
    <lineage>
        <taxon>Eukaryota</taxon>
        <taxon>Rhodophyta</taxon>
        <taxon>Bangiophyceae</taxon>
        <taxon>Cyanidiales</taxon>
        <taxon>Cyanidiaceae</taxon>
        <taxon>Cyanidium</taxon>
    </lineage>
</organism>
<evidence type="ECO:0008006" key="5">
    <source>
        <dbReference type="Google" id="ProtNLM"/>
    </source>
</evidence>
<feature type="transmembrane region" description="Helical" evidence="2">
    <location>
        <begin position="604"/>
        <end position="621"/>
    </location>
</feature>
<protein>
    <recommendedName>
        <fullName evidence="5">GRAM domain-containing protein</fullName>
    </recommendedName>
</protein>
<feature type="compositionally biased region" description="Polar residues" evidence="1">
    <location>
        <begin position="15"/>
        <end position="28"/>
    </location>
</feature>
<keyword evidence="2" id="KW-0812">Transmembrane</keyword>
<name>A0AAV9J1X2_CYACA</name>
<accession>A0AAV9J1X2</accession>
<keyword evidence="2" id="KW-0472">Membrane</keyword>
<dbReference type="AlphaFoldDB" id="A0AAV9J1X2"/>
<evidence type="ECO:0000313" key="3">
    <source>
        <dbReference type="EMBL" id="KAK4538320.1"/>
    </source>
</evidence>
<dbReference type="Proteomes" id="UP001301350">
    <property type="component" value="Unassembled WGS sequence"/>
</dbReference>
<sequence>MRNRTSEPELEVRTDSPQQGSPLRTPSQALRRRSVGRDQATEKLSQPKAGEAETPCAVEESHETRERNWRDAIATACADMLHVTLDDLRRRHERYRSERQGKAPGAADRSFAIDEGDLGARAPRDFADYVIMKTLRAHDVFSMQNARSWTFNLMDRTGDGRAYRPEFVRYAPLMPPIADGAIAELEFEVLAGRAHRQSDCNEEAQNGDQQGDADGSSRGVRPVDAAEPFIGFETWDSFLAALVKILTKPKPEWTEAKKLLQVEPGELLVKSHTAIDHSGMFPIPGKLFLSERYLAFIAALGRSHFLLPLELVRGISTTELPIIRRDCLVVTFEPPSRKDFAADTPVIRFAPSTGAERRLLFSFSEFRYATQRDAWHAYVSEMAASFWCARRNNLIADGVARMAMRLPRELSETSSAAIADAASMRPAAAELPKSAMRAASGNTVERSETADVTEVASLYYADLPPPVLARVARMNIIRSRALKRVNQGALPTRLLVFAPDWRLESSDTGGATSDDGEVLRRKHEALSKYVAAAKQIADGERRSWLSRAVQRVNVNLEVNRRRREAEREDEPLDISLLSRNIALFIELLAPFVVLFQGLQYVVQWVQPVLSAIVLVALLVMVAMNWVKYLFPVALATYAVFLLLIRVQLAGPAASDQAVATASERTTSFSLIMRVHNGLRVTQSALQAMNYHLAKVESLHLWRAPHLTWRYLAALALVVAVTAVVPFRWLFGLLVVYCFTLQFRNPDARDFVDEWYEAIPGRAPPGEGATAALRTRAEAPVT</sequence>
<dbReference type="PANTHER" id="PTHR31860">
    <property type="entry name" value="HEAT-INDUCIBLE TRANSCRIPTION REPRESSOR (DUF639)-RELATED"/>
    <property type="match status" value="1"/>
</dbReference>
<keyword evidence="4" id="KW-1185">Reference proteome</keyword>
<feature type="region of interest" description="Disordered" evidence="1">
    <location>
        <begin position="196"/>
        <end position="220"/>
    </location>
</feature>
<gene>
    <name evidence="3" type="ORF">CDCA_CDCA17G4345</name>
</gene>
<feature type="transmembrane region" description="Helical" evidence="2">
    <location>
        <begin position="710"/>
        <end position="738"/>
    </location>
</feature>
<dbReference type="InterPro" id="IPR006927">
    <property type="entry name" value="DUF639"/>
</dbReference>